<dbReference type="EMBL" id="RCZH01000008">
    <property type="protein sequence ID" value="TPG39372.1"/>
    <property type="molecule type" value="Genomic_DNA"/>
</dbReference>
<comment type="caution">
    <text evidence="1">The sequence shown here is derived from an EMBL/GenBank/DDBJ whole genome shotgun (WGS) entry which is preliminary data.</text>
</comment>
<evidence type="ECO:0000313" key="2">
    <source>
        <dbReference type="Proteomes" id="UP000319700"/>
    </source>
</evidence>
<dbReference type="OrthoDB" id="1118894at2"/>
<dbReference type="InterPro" id="IPR029058">
    <property type="entry name" value="AB_hydrolase_fold"/>
</dbReference>
<keyword evidence="1" id="KW-0378">Hydrolase</keyword>
<organism evidence="1 2">
    <name type="scientific">Flavobacterium pectinovorum</name>
    <dbReference type="NCBI Taxonomy" id="29533"/>
    <lineage>
        <taxon>Bacteria</taxon>
        <taxon>Pseudomonadati</taxon>
        <taxon>Bacteroidota</taxon>
        <taxon>Flavobacteriia</taxon>
        <taxon>Flavobacteriales</taxon>
        <taxon>Flavobacteriaceae</taxon>
        <taxon>Flavobacterium</taxon>
    </lineage>
</organism>
<proteinExistence type="predicted"/>
<protein>
    <submittedName>
        <fullName evidence="1">Alpha/beta hydrolase</fullName>
    </submittedName>
</protein>
<keyword evidence="2" id="KW-1185">Reference proteome</keyword>
<dbReference type="SUPFAM" id="SSF53474">
    <property type="entry name" value="alpha/beta-Hydrolases"/>
    <property type="match status" value="1"/>
</dbReference>
<evidence type="ECO:0000313" key="1">
    <source>
        <dbReference type="EMBL" id="TPG39372.1"/>
    </source>
</evidence>
<reference evidence="1 2" key="1">
    <citation type="journal article" date="2019" name="Environ. Microbiol.">
        <title>Species interactions and distinct microbial communities in high Arctic permafrost affected cryosols are associated with the CH4 and CO2 gas fluxes.</title>
        <authorList>
            <person name="Altshuler I."/>
            <person name="Hamel J."/>
            <person name="Turney S."/>
            <person name="Magnuson E."/>
            <person name="Levesque R."/>
            <person name="Greer C."/>
            <person name="Whyte L.G."/>
        </authorList>
    </citation>
    <scope>NUCLEOTIDE SEQUENCE [LARGE SCALE GENOMIC DNA]</scope>
    <source>
        <strain evidence="1 2">42</strain>
    </source>
</reference>
<gene>
    <name evidence="1" type="ORF">EAH81_14095</name>
</gene>
<name>A0A502EQP1_9FLAO</name>
<dbReference type="AlphaFoldDB" id="A0A502EQP1"/>
<sequence length="178" mass="20223">MVKPRLLILSDLYGGENPEWIKIYSDLLESKFEIQYYDVLELANINSDNFIENDIHNQFLNGGINQAVENLLKQETGKVTVLGFSIGGTIAWKSALQGLNITHLFAVSSTRLRYETEAPNSNINLYFGKNDPNKPNPEWFLDLNSTNTLLENQTHQLYIELKSGFLICNDVLKTLTKP</sequence>
<dbReference type="RefSeq" id="WP_140508030.1">
    <property type="nucleotide sequence ID" value="NZ_RCZH01000008.1"/>
</dbReference>
<accession>A0A502EQP1</accession>
<dbReference type="GO" id="GO:0016787">
    <property type="term" value="F:hydrolase activity"/>
    <property type="evidence" value="ECO:0007669"/>
    <property type="project" value="UniProtKB-KW"/>
</dbReference>
<dbReference type="Proteomes" id="UP000319700">
    <property type="component" value="Unassembled WGS sequence"/>
</dbReference>